<evidence type="ECO:0000313" key="4">
    <source>
        <dbReference type="Proteomes" id="UP001431209"/>
    </source>
</evidence>
<evidence type="ECO:0000256" key="1">
    <source>
        <dbReference type="ARBA" id="ARBA00022737"/>
    </source>
</evidence>
<evidence type="ECO:0000313" key="3">
    <source>
        <dbReference type="EMBL" id="KAL0483977.1"/>
    </source>
</evidence>
<feature type="non-terminal residue" evidence="3">
    <location>
        <position position="869"/>
    </location>
</feature>
<dbReference type="AlphaFoldDB" id="A0AAW2Z2E6"/>
<dbReference type="PANTHER" id="PTHR47447:SF17">
    <property type="entry name" value="OS12G0638900 PROTEIN"/>
    <property type="match status" value="1"/>
</dbReference>
<dbReference type="Pfam" id="PF01535">
    <property type="entry name" value="PPR"/>
    <property type="match status" value="3"/>
</dbReference>
<dbReference type="GO" id="GO:0008270">
    <property type="term" value="F:zinc ion binding"/>
    <property type="evidence" value="ECO:0007669"/>
    <property type="project" value="InterPro"/>
</dbReference>
<name>A0AAW2Z2E6_9EUKA</name>
<dbReference type="PANTHER" id="PTHR47447">
    <property type="entry name" value="OS03G0856100 PROTEIN"/>
    <property type="match status" value="1"/>
</dbReference>
<dbReference type="Proteomes" id="UP001431209">
    <property type="component" value="Unassembled WGS sequence"/>
</dbReference>
<dbReference type="InterPro" id="IPR002885">
    <property type="entry name" value="PPR_rpt"/>
</dbReference>
<dbReference type="Gene3D" id="1.25.40.10">
    <property type="entry name" value="Tetratricopeptide repeat domain"/>
    <property type="match status" value="3"/>
</dbReference>
<proteinExistence type="predicted"/>
<accession>A0AAW2Z2E6</accession>
<dbReference type="InterPro" id="IPR032867">
    <property type="entry name" value="DYW_dom"/>
</dbReference>
<organism evidence="3 4">
    <name type="scientific">Acrasis kona</name>
    <dbReference type="NCBI Taxonomy" id="1008807"/>
    <lineage>
        <taxon>Eukaryota</taxon>
        <taxon>Discoba</taxon>
        <taxon>Heterolobosea</taxon>
        <taxon>Tetramitia</taxon>
        <taxon>Eutetramitia</taxon>
        <taxon>Acrasidae</taxon>
        <taxon>Acrasis</taxon>
    </lineage>
</organism>
<keyword evidence="4" id="KW-1185">Reference proteome</keyword>
<dbReference type="Pfam" id="PF14432">
    <property type="entry name" value="DYW_deaminase"/>
    <property type="match status" value="1"/>
</dbReference>
<dbReference type="EMBL" id="JAOPGA020001008">
    <property type="protein sequence ID" value="KAL0483977.1"/>
    <property type="molecule type" value="Genomic_DNA"/>
</dbReference>
<sequence length="869" mass="99857">MSALMRDNRQEELDILAKEIKEHAEKTRIDADLCTAMIQYYLSQNEDKAAVDLIDKMNAVRLTPYQANHLLGMCIQSNSQEAARAILQLIQNQNLHGSLKLTTTLIKYHDMRGDIDSCIEAFSKMKESGVKPDEQLYTTLANTFIANNSQEGLKMILESIKSKHLNTNPMYITAVRVHCELAQFDQALQLTREMNKLKFDLQKPINIMLDKCLRHDDLESAASILASFPNEMNDPSHELKTTYIRYQVAINGPDHIARQLLSDIDKNQYGSESDVADIINTFINQDHLDSAKQCADDFLEKRLPQHSFLYTTMLKVYRNAGLPNRVVSLYQAMNDVGFEQEPYATKLYFYACVDLGEYVEASNSFQTLMNGGDQPTTERCTQLLQAYINARKMKLAMSTYYRLIKEHNFEPDHITFSTLMNGVTDYKNHLLHFKDIYKQSRLHVKVVEQRFQIMLIGKQLEWNKKKGVKEALQLYIEMERFDPDLINLSTFKALFNNPHSKEMIAALKRHINDPSHEMTDTDRQALIICAGYGANYEMALKLFEELPRSYRTFSGIIHACAPNGKAEEAFDFLTKWLLMCGSNDIREMPPNEVFLSVVYACGMSNRLDLAEQAHELCAVYYGTNEEMIMSMVDSYARCGYLKKAQKLLPELKMRLEGGLLSVLMGCRRYDDFIRMKELYKTYREQIINHAACLSIVYGMFWKLGSKRQIAQVAAMLTKSPKGKSNNSSKKGVCSVRFGKNKKNKIKSFQNEARCKKKFLAFVEAVHRDFARRFGYAPDPACTLRPIDSERDQMVHLMFRAEKLAYCAALSSKKMRLSKKVELIKNSRVDPDSHTFLKLASMRFNLKIRLKDSVRFHDFEGGSCSCQDFV</sequence>
<comment type="caution">
    <text evidence="3">The sequence shown here is derived from an EMBL/GenBank/DDBJ whole genome shotgun (WGS) entry which is preliminary data.</text>
</comment>
<protein>
    <recommendedName>
        <fullName evidence="2">DYW domain-containing protein</fullName>
    </recommendedName>
</protein>
<dbReference type="Pfam" id="PF13812">
    <property type="entry name" value="PPR_3"/>
    <property type="match status" value="1"/>
</dbReference>
<gene>
    <name evidence="3" type="ORF">AKO1_004637</name>
</gene>
<keyword evidence="1" id="KW-0677">Repeat</keyword>
<dbReference type="InterPro" id="IPR011990">
    <property type="entry name" value="TPR-like_helical_dom_sf"/>
</dbReference>
<evidence type="ECO:0000259" key="2">
    <source>
        <dbReference type="Pfam" id="PF14432"/>
    </source>
</evidence>
<reference evidence="3 4" key="1">
    <citation type="submission" date="2024-03" db="EMBL/GenBank/DDBJ databases">
        <title>The Acrasis kona genome and developmental transcriptomes reveal deep origins of eukaryotic multicellular pathways.</title>
        <authorList>
            <person name="Sheikh S."/>
            <person name="Fu C.-J."/>
            <person name="Brown M.W."/>
            <person name="Baldauf S.L."/>
        </authorList>
    </citation>
    <scope>NUCLEOTIDE SEQUENCE [LARGE SCALE GENOMIC DNA]</scope>
    <source>
        <strain evidence="3 4">ATCC MYA-3509</strain>
    </source>
</reference>
<feature type="domain" description="DYW" evidence="2">
    <location>
        <begin position="774"/>
        <end position="868"/>
    </location>
</feature>